<dbReference type="InterPro" id="IPR037891">
    <property type="entry name" value="Cdil-like_sf"/>
</dbReference>
<gene>
    <name evidence="1" type="ORF">ABK905_22520</name>
</gene>
<dbReference type="Pfam" id="PF07262">
    <property type="entry name" value="CdiI"/>
    <property type="match status" value="1"/>
</dbReference>
<dbReference type="CDD" id="cd13445">
    <property type="entry name" value="CDI_inhibitor_EC869_like"/>
    <property type="match status" value="1"/>
</dbReference>
<dbReference type="SUPFAM" id="SSF160207">
    <property type="entry name" value="NMB0488-like"/>
    <property type="match status" value="1"/>
</dbReference>
<accession>A0AAU7Q8G2</accession>
<name>A0AAU7Q8G2_9GAMM</name>
<dbReference type="EMBL" id="CP157947">
    <property type="protein sequence ID" value="XBS69206.1"/>
    <property type="molecule type" value="Genomic_DNA"/>
</dbReference>
<protein>
    <submittedName>
        <fullName evidence="1">Contact-dependent growth inhibition system immunity protein</fullName>
    </submittedName>
</protein>
<evidence type="ECO:0000313" key="1">
    <source>
        <dbReference type="EMBL" id="XBS69206.1"/>
    </source>
</evidence>
<dbReference type="InterPro" id="IPR009888">
    <property type="entry name" value="CdiI_Proteobact"/>
</dbReference>
<sequence length="177" mass="19701">MNDVVKTAWANATMNPDFFCIETYSGYGATQLDPRGAQHITALDTDNADLGNMILDALSHSRFVLPKPRSDVWIHPDTEFDAAFYDQDTMKKVYDDWQTKLILRFGYKNKQQLLKKMNNCGIHCVNDLITICPSNHDRLNGWSGDGLTDADNVVIPADSTAAEIGAALRLAFSRCIG</sequence>
<dbReference type="AlphaFoldDB" id="A0AAU7Q8G2"/>
<organism evidence="1">
    <name type="scientific">Acerihabitans sp. KWT182</name>
    <dbReference type="NCBI Taxonomy" id="3157919"/>
    <lineage>
        <taxon>Bacteria</taxon>
        <taxon>Pseudomonadati</taxon>
        <taxon>Pseudomonadota</taxon>
        <taxon>Gammaproteobacteria</taxon>
        <taxon>Enterobacterales</taxon>
        <taxon>Pectobacteriaceae</taxon>
        <taxon>Acerihabitans</taxon>
    </lineage>
</organism>
<reference evidence="1" key="1">
    <citation type="submission" date="2024-06" db="EMBL/GenBank/DDBJ databases">
        <authorList>
            <person name="Coelho C."/>
            <person name="Bento M."/>
            <person name="Garcia E."/>
            <person name="Camelo A."/>
            <person name="Brandao I."/>
            <person name="Espirito Santo C."/>
            <person name="Trovao J."/>
            <person name="Verissimo A."/>
            <person name="Costa J."/>
            <person name="Tiago I."/>
        </authorList>
    </citation>
    <scope>NUCLEOTIDE SEQUENCE</scope>
    <source>
        <strain evidence="1">KWT182</strain>
    </source>
</reference>
<dbReference type="Gene3D" id="3.40.1590.10">
    <property type="entry name" value="NMB0488-like"/>
    <property type="match status" value="1"/>
</dbReference>
<proteinExistence type="predicted"/>